<dbReference type="InterPro" id="IPR029044">
    <property type="entry name" value="Nucleotide-diphossugar_trans"/>
</dbReference>
<dbReference type="Gene3D" id="3.90.550.10">
    <property type="entry name" value="Spore Coat Polysaccharide Biosynthesis Protein SpsA, Chain A"/>
    <property type="match status" value="2"/>
</dbReference>
<dbReference type="EMBL" id="LT629755">
    <property type="protein sequence ID" value="SDT32404.1"/>
    <property type="molecule type" value="Genomic_DNA"/>
</dbReference>
<keyword evidence="10" id="KW-1185">Reference proteome</keyword>
<evidence type="ECO:0000256" key="3">
    <source>
        <dbReference type="ARBA" id="ARBA00022741"/>
    </source>
</evidence>
<keyword evidence="2 5" id="KW-0548">Nucleotidyltransferase</keyword>
<dbReference type="SUPFAM" id="SSF53448">
    <property type="entry name" value="Nucleotide-diphospho-sugar transferases"/>
    <property type="match status" value="2"/>
</dbReference>
<keyword evidence="3 5" id="KW-0547">Nucleotide-binding</keyword>
<dbReference type="GO" id="GO:0052645">
    <property type="term" value="P:F420-0 metabolic process"/>
    <property type="evidence" value="ECO:0007669"/>
    <property type="project" value="UniProtKB-UniRule"/>
</dbReference>
<feature type="region of interest" description="Disordered" evidence="6">
    <location>
        <begin position="184"/>
        <end position="251"/>
    </location>
</feature>
<evidence type="ECO:0000313" key="10">
    <source>
        <dbReference type="Proteomes" id="UP000893823"/>
    </source>
</evidence>
<dbReference type="UniPathway" id="UPA00071"/>
<feature type="binding site" evidence="5">
    <location>
        <position position="320"/>
    </location>
    <ligand>
        <name>phosphoenolpyruvate</name>
        <dbReference type="ChEBI" id="CHEBI:58702"/>
    </ligand>
</feature>
<evidence type="ECO:0000313" key="8">
    <source>
        <dbReference type="EMBL" id="SDT32404.1"/>
    </source>
</evidence>
<feature type="binding site" evidence="5">
    <location>
        <position position="304"/>
    </location>
    <ligand>
        <name>phosphoenolpyruvate</name>
        <dbReference type="ChEBI" id="CHEBI:58702"/>
    </ligand>
</feature>
<dbReference type="STRING" id="589382.SAMN04489721_3147"/>
<feature type="region of interest" description="Disordered" evidence="6">
    <location>
        <begin position="1"/>
        <end position="42"/>
    </location>
</feature>
<dbReference type="PANTHER" id="PTHR40392">
    <property type="entry name" value="2-PHOSPHO-L-LACTATE GUANYLYLTRANSFERASE"/>
    <property type="match status" value="1"/>
</dbReference>
<gene>
    <name evidence="5" type="primary">fbiD</name>
    <name evidence="7" type="ORF">BCL57_001222</name>
    <name evidence="8" type="ORF">SAMN04489721_3147</name>
</gene>
<feature type="binding site" evidence="5">
    <location>
        <position position="323"/>
    </location>
    <ligand>
        <name>phosphoenolpyruvate</name>
        <dbReference type="ChEBI" id="CHEBI:58702"/>
    </ligand>
</feature>
<feature type="compositionally biased region" description="Basic and acidic residues" evidence="6">
    <location>
        <begin position="237"/>
        <end position="251"/>
    </location>
</feature>
<feature type="compositionally biased region" description="Low complexity" evidence="6">
    <location>
        <begin position="21"/>
        <end position="42"/>
    </location>
</feature>
<dbReference type="HAMAP" id="MF_02114">
    <property type="entry name" value="CofC"/>
    <property type="match status" value="1"/>
</dbReference>
<dbReference type="RefSeq" id="WP_092674477.1">
    <property type="nucleotide sequence ID" value="NZ_BMDN01000002.1"/>
</dbReference>
<dbReference type="AlphaFoldDB" id="A0A1H1ZFA9"/>
<dbReference type="EMBL" id="SODL02000002">
    <property type="protein sequence ID" value="MCP2367068.1"/>
    <property type="molecule type" value="Genomic_DNA"/>
</dbReference>
<evidence type="ECO:0000313" key="7">
    <source>
        <dbReference type="EMBL" id="MCP2367068.1"/>
    </source>
</evidence>
<evidence type="ECO:0000256" key="1">
    <source>
        <dbReference type="ARBA" id="ARBA00022679"/>
    </source>
</evidence>
<keyword evidence="4 5" id="KW-0342">GTP-binding</keyword>
<reference evidence="8" key="1">
    <citation type="submission" date="2016-10" db="EMBL/GenBank/DDBJ databases">
        <authorList>
            <person name="de Groot N.N."/>
        </authorList>
    </citation>
    <scope>NUCLEOTIDE SEQUENCE [LARGE SCALE GENOMIC DNA]</scope>
    <source>
        <strain evidence="8">CPCC 202695</strain>
    </source>
</reference>
<dbReference type="OrthoDB" id="9151145at2"/>
<organism evidence="8 9">
    <name type="scientific">Agromyces flavus</name>
    <dbReference type="NCBI Taxonomy" id="589382"/>
    <lineage>
        <taxon>Bacteria</taxon>
        <taxon>Bacillati</taxon>
        <taxon>Actinomycetota</taxon>
        <taxon>Actinomycetes</taxon>
        <taxon>Micrococcales</taxon>
        <taxon>Microbacteriaceae</taxon>
        <taxon>Agromyces</taxon>
    </lineage>
</organism>
<dbReference type="GO" id="GO:0005525">
    <property type="term" value="F:GTP binding"/>
    <property type="evidence" value="ECO:0007669"/>
    <property type="project" value="UniProtKB-KW"/>
</dbReference>
<keyword evidence="1 5" id="KW-0808">Transferase</keyword>
<comment type="function">
    <text evidence="5">Guanylyltransferase that catalyzes the activation of phosphoenolpyruvate (PEP) as enolpyruvoyl-2-diphospho-5'-guanosine, via the condensation of PEP with GTP. It is involved in the biosynthesis of coenzyme F420, a hydride carrier cofactor.</text>
</comment>
<name>A0A1H1ZFA9_9MICO</name>
<reference evidence="9" key="2">
    <citation type="submission" date="2016-10" db="EMBL/GenBank/DDBJ databases">
        <authorList>
            <person name="Varghese N."/>
            <person name="Submissions S."/>
        </authorList>
    </citation>
    <scope>NUCLEOTIDE SEQUENCE [LARGE SCALE GENOMIC DNA]</scope>
    <source>
        <strain evidence="9">CPCC 202695</strain>
    </source>
</reference>
<evidence type="ECO:0000256" key="4">
    <source>
        <dbReference type="ARBA" id="ARBA00023134"/>
    </source>
</evidence>
<dbReference type="PANTHER" id="PTHR40392:SF1">
    <property type="entry name" value="2-PHOSPHO-L-LACTATE GUANYLYLTRANSFERASE"/>
    <property type="match status" value="1"/>
</dbReference>
<proteinExistence type="inferred from homology"/>
<feature type="compositionally biased region" description="Basic and acidic residues" evidence="6">
    <location>
        <begin position="185"/>
        <end position="198"/>
    </location>
</feature>
<evidence type="ECO:0000256" key="6">
    <source>
        <dbReference type="SAM" id="MobiDB-lite"/>
    </source>
</evidence>
<comment type="similarity">
    <text evidence="5">Belongs to the CofC family.</text>
</comment>
<comment type="catalytic activity">
    <reaction evidence="5">
        <text>phosphoenolpyruvate + GTP + H(+) = enolpyruvoyl-2-diphospho-5'-guanosine + diphosphate</text>
        <dbReference type="Rhea" id="RHEA:30519"/>
        <dbReference type="ChEBI" id="CHEBI:15378"/>
        <dbReference type="ChEBI" id="CHEBI:33019"/>
        <dbReference type="ChEBI" id="CHEBI:37565"/>
        <dbReference type="ChEBI" id="CHEBI:58702"/>
        <dbReference type="ChEBI" id="CHEBI:143701"/>
        <dbReference type="EC" id="2.7.7.105"/>
    </reaction>
</comment>
<dbReference type="Proteomes" id="UP000199482">
    <property type="component" value="Chromosome I"/>
</dbReference>
<dbReference type="InterPro" id="IPR002835">
    <property type="entry name" value="CofC"/>
</dbReference>
<dbReference type="Pfam" id="PF01983">
    <property type="entry name" value="CofC"/>
    <property type="match status" value="1"/>
</dbReference>
<protein>
    <recommendedName>
        <fullName evidence="5">Phosphoenolpyruvate guanylyltransferase</fullName>
        <shortName evidence="5">PEP guanylyltransferase</shortName>
        <ecNumber evidence="5">2.7.7.105</ecNumber>
    </recommendedName>
</protein>
<accession>A0A1H1ZFA9</accession>
<sequence length="404" mass="40495">MSAAASVFPHGREGSARPGGAAPRSVPPEAASSSAASESGRADAAAWTIVIPVKSLTAAKTRLAPEHSPAERAALARAFALDTVDAARAAGSVRRVVVVSDEPVIERELREVPGVEVVPEVGPRGLAAAIARGIAVARAGSRAAGGRSPLDVTDERSRMHGAADHVGRLDSAVASGGAPLLAEGSRMHGAADHPRRLDSAGSGGGAALDAEGSGMQGAADHPRRLDSAVASGGAPLDAERPGTHGAADHPRRLGADAGAEAAETAVAVLLGDMPSVRATELDAALEVAARHPLAFVPDAEGTGTTLATARAGMPFDAHFGQDSAARHRTAGFADLAAEHPASIGPGLRRDVDTAAELREAVALGVGARTSTVLRAMPDLAEGPLPRHPLDPSIAPHGADRKAAS</sequence>
<comment type="pathway">
    <text evidence="5">Cofactor biosynthesis; coenzyme F420 biosynthesis.</text>
</comment>
<evidence type="ECO:0000313" key="9">
    <source>
        <dbReference type="Proteomes" id="UP000199482"/>
    </source>
</evidence>
<evidence type="ECO:0000256" key="2">
    <source>
        <dbReference type="ARBA" id="ARBA00022695"/>
    </source>
</evidence>
<dbReference type="EC" id="2.7.7.105" evidence="5"/>
<reference evidence="7" key="3">
    <citation type="submission" date="2022-06" db="EMBL/GenBank/DDBJ databases">
        <title>Genomic Encyclopedia of Type Strains, Phase III (KMG-III): the genomes of soil and plant-associated and newly described type strains.</title>
        <authorList>
            <person name="Whitman W."/>
        </authorList>
    </citation>
    <scope>NUCLEOTIDE SEQUENCE</scope>
    <source>
        <strain evidence="7">CPCC 202695</strain>
    </source>
</reference>
<dbReference type="GO" id="GO:0043814">
    <property type="term" value="F:phospholactate guanylyltransferase activity"/>
    <property type="evidence" value="ECO:0007669"/>
    <property type="project" value="InterPro"/>
</dbReference>
<dbReference type="Proteomes" id="UP000893823">
    <property type="component" value="Unassembled WGS sequence"/>
</dbReference>
<evidence type="ECO:0000256" key="5">
    <source>
        <dbReference type="HAMAP-Rule" id="MF_02114"/>
    </source>
</evidence>
<feature type="region of interest" description="Disordered" evidence="6">
    <location>
        <begin position="379"/>
        <end position="404"/>
    </location>
</feature>